<dbReference type="EMBL" id="JAHQIW010006464">
    <property type="protein sequence ID" value="KAJ1369231.1"/>
    <property type="molecule type" value="Genomic_DNA"/>
</dbReference>
<organism evidence="1 2">
    <name type="scientific">Parelaphostrongylus tenuis</name>
    <name type="common">Meningeal worm</name>
    <dbReference type="NCBI Taxonomy" id="148309"/>
    <lineage>
        <taxon>Eukaryota</taxon>
        <taxon>Metazoa</taxon>
        <taxon>Ecdysozoa</taxon>
        <taxon>Nematoda</taxon>
        <taxon>Chromadorea</taxon>
        <taxon>Rhabditida</taxon>
        <taxon>Rhabditina</taxon>
        <taxon>Rhabditomorpha</taxon>
        <taxon>Strongyloidea</taxon>
        <taxon>Metastrongylidae</taxon>
        <taxon>Parelaphostrongylus</taxon>
    </lineage>
</organism>
<protein>
    <submittedName>
        <fullName evidence="1">Uncharacterized protein</fullName>
    </submittedName>
</protein>
<gene>
    <name evidence="1" type="ORF">KIN20_030644</name>
</gene>
<keyword evidence="2" id="KW-1185">Reference proteome</keyword>
<dbReference type="Proteomes" id="UP001196413">
    <property type="component" value="Unassembled WGS sequence"/>
</dbReference>
<name>A0AAD5WGM6_PARTN</name>
<evidence type="ECO:0000313" key="2">
    <source>
        <dbReference type="Proteomes" id="UP001196413"/>
    </source>
</evidence>
<evidence type="ECO:0000313" key="1">
    <source>
        <dbReference type="EMBL" id="KAJ1369231.1"/>
    </source>
</evidence>
<dbReference type="AlphaFoldDB" id="A0AAD5WGM6"/>
<sequence length="69" mass="7796">MDQTKCKVDRHENTPDPVRLKVFTPIASAIFVSADVLQITALKKATKPKHRPSPSRVLSVYLHRIRTST</sequence>
<comment type="caution">
    <text evidence="1">The sequence shown here is derived from an EMBL/GenBank/DDBJ whole genome shotgun (WGS) entry which is preliminary data.</text>
</comment>
<accession>A0AAD5WGM6</accession>
<reference evidence="1" key="1">
    <citation type="submission" date="2021-06" db="EMBL/GenBank/DDBJ databases">
        <title>Parelaphostrongylus tenuis whole genome reference sequence.</title>
        <authorList>
            <person name="Garwood T.J."/>
            <person name="Larsen P.A."/>
            <person name="Fountain-Jones N.M."/>
            <person name="Garbe J.R."/>
            <person name="Macchietto M.G."/>
            <person name="Kania S.A."/>
            <person name="Gerhold R.W."/>
            <person name="Richards J.E."/>
            <person name="Wolf T.M."/>
        </authorList>
    </citation>
    <scope>NUCLEOTIDE SEQUENCE</scope>
    <source>
        <strain evidence="1">MNPRO001-30</strain>
        <tissue evidence="1">Meninges</tissue>
    </source>
</reference>
<proteinExistence type="predicted"/>